<dbReference type="GO" id="GO:0042752">
    <property type="term" value="P:regulation of circadian rhythm"/>
    <property type="evidence" value="ECO:0007669"/>
    <property type="project" value="InterPro"/>
</dbReference>
<protein>
    <submittedName>
        <fullName evidence="1">Uncharacterized protein</fullName>
    </submittedName>
</protein>
<accession>A0A5B7AJK6</accession>
<organism evidence="1">
    <name type="scientific">Davidia involucrata</name>
    <name type="common">Dove tree</name>
    <dbReference type="NCBI Taxonomy" id="16924"/>
    <lineage>
        <taxon>Eukaryota</taxon>
        <taxon>Viridiplantae</taxon>
        <taxon>Streptophyta</taxon>
        <taxon>Embryophyta</taxon>
        <taxon>Tracheophyta</taxon>
        <taxon>Spermatophyta</taxon>
        <taxon>Magnoliopsida</taxon>
        <taxon>eudicotyledons</taxon>
        <taxon>Gunneridae</taxon>
        <taxon>Pentapetalae</taxon>
        <taxon>asterids</taxon>
        <taxon>Cornales</taxon>
        <taxon>Nyssaceae</taxon>
        <taxon>Davidia</taxon>
    </lineage>
</organism>
<dbReference type="PANTHER" id="PTHR33676">
    <property type="entry name" value="COLD REGULATED PROTEIN 27"/>
    <property type="match status" value="1"/>
</dbReference>
<sequence>MAPSPTTPPLSPSLNLLALFHRETQHHPRVSLLNLGTILHIVSLIMEDYLRPASPDLAVTEEGCRNELTLSNSDSSALSTVENSKDIFHQNANARPGKCTAWTNEKHSSYLDSLEGSFVNQLHHSMGLLAWCSDSSQQLPANNRSSYDQFTVLQGGCWQKINFERNQPLLDAADDSHVILDSPWIHHFRCTGKSRTIASAGSQQHRMLHSKGTPLGGKRTFSHGFVTSLGQLPVCHQYYQDSVGSITEISDQNFVDEDGEEKSGNLSMGKRLKTAAADVSSKDQIVPCGKFHKTDISNVGNAS</sequence>
<dbReference type="PANTHER" id="PTHR33676:SF17">
    <property type="entry name" value="COLD-REGULATED PROTEIN 28"/>
    <property type="match status" value="1"/>
</dbReference>
<dbReference type="AlphaFoldDB" id="A0A5B7AJK6"/>
<gene>
    <name evidence="1" type="ORF">Din_026248</name>
</gene>
<dbReference type="EMBL" id="GHES01026248">
    <property type="protein sequence ID" value="MPA56807.1"/>
    <property type="molecule type" value="Transcribed_RNA"/>
</dbReference>
<dbReference type="InterPro" id="IPR044678">
    <property type="entry name" value="COR27/28"/>
</dbReference>
<dbReference type="GO" id="GO:0009409">
    <property type="term" value="P:response to cold"/>
    <property type="evidence" value="ECO:0007669"/>
    <property type="project" value="InterPro"/>
</dbReference>
<name>A0A5B7AJK6_DAVIN</name>
<reference evidence="1" key="1">
    <citation type="submission" date="2019-08" db="EMBL/GenBank/DDBJ databases">
        <title>Reference gene set and small RNA set construction with multiple tissues from Davidia involucrata Baill.</title>
        <authorList>
            <person name="Yang H."/>
            <person name="Zhou C."/>
            <person name="Li G."/>
            <person name="Wang J."/>
            <person name="Gao P."/>
            <person name="Wang M."/>
            <person name="Wang R."/>
            <person name="Zhao Y."/>
        </authorList>
    </citation>
    <scope>NUCLEOTIDE SEQUENCE</scope>
    <source>
        <tissue evidence="1">Mixed with DoveR01_LX</tissue>
    </source>
</reference>
<evidence type="ECO:0000313" key="1">
    <source>
        <dbReference type="EMBL" id="MPA56807.1"/>
    </source>
</evidence>
<proteinExistence type="predicted"/>